<reference evidence="2 3" key="1">
    <citation type="submission" date="2023-10" db="EMBL/GenBank/DDBJ databases">
        <title>Marine bacteria isolated from horseshoe crab.</title>
        <authorList>
            <person name="Cheng T.H."/>
        </authorList>
    </citation>
    <scope>NUCLEOTIDE SEQUENCE [LARGE SCALE GENOMIC DNA]</scope>
    <source>
        <strain evidence="2 3">HSC6</strain>
    </source>
</reference>
<dbReference type="Proteomes" id="UP001186452">
    <property type="component" value="Unassembled WGS sequence"/>
</dbReference>
<sequence>MKITATIITTLALGFSISATASSPVEALSVESVKQFLTPTQIQATLDAWRENELKRIDMTKIIQFRIDGAPAGAREKMARLAVEQQYLRAEEMFDL</sequence>
<evidence type="ECO:0000256" key="1">
    <source>
        <dbReference type="SAM" id="SignalP"/>
    </source>
</evidence>
<protein>
    <submittedName>
        <fullName evidence="2">Uncharacterized protein</fullName>
    </submittedName>
</protein>
<evidence type="ECO:0000313" key="2">
    <source>
        <dbReference type="EMBL" id="MDV5171612.1"/>
    </source>
</evidence>
<name>A0ABU3ZNK9_9GAMM</name>
<organism evidence="2 3">
    <name type="scientific">Photobacterium rosenbergii</name>
    <dbReference type="NCBI Taxonomy" id="294936"/>
    <lineage>
        <taxon>Bacteria</taxon>
        <taxon>Pseudomonadati</taxon>
        <taxon>Pseudomonadota</taxon>
        <taxon>Gammaproteobacteria</taxon>
        <taxon>Vibrionales</taxon>
        <taxon>Vibrionaceae</taxon>
        <taxon>Photobacterium</taxon>
    </lineage>
</organism>
<keyword evidence="3" id="KW-1185">Reference proteome</keyword>
<comment type="caution">
    <text evidence="2">The sequence shown here is derived from an EMBL/GenBank/DDBJ whole genome shotgun (WGS) entry which is preliminary data.</text>
</comment>
<gene>
    <name evidence="2" type="ORF">R2X38_21675</name>
</gene>
<feature type="signal peptide" evidence="1">
    <location>
        <begin position="1"/>
        <end position="21"/>
    </location>
</feature>
<dbReference type="RefSeq" id="WP_317524432.1">
    <property type="nucleotide sequence ID" value="NZ_JAWJZI010000014.1"/>
</dbReference>
<feature type="chain" id="PRO_5046433021" evidence="1">
    <location>
        <begin position="22"/>
        <end position="96"/>
    </location>
</feature>
<keyword evidence="1" id="KW-0732">Signal</keyword>
<accession>A0ABU3ZNK9</accession>
<evidence type="ECO:0000313" key="3">
    <source>
        <dbReference type="Proteomes" id="UP001186452"/>
    </source>
</evidence>
<proteinExistence type="predicted"/>
<dbReference type="EMBL" id="JAWJZI010000014">
    <property type="protein sequence ID" value="MDV5171612.1"/>
    <property type="molecule type" value="Genomic_DNA"/>
</dbReference>